<dbReference type="InterPro" id="IPR000175">
    <property type="entry name" value="Na/ntran_symport"/>
</dbReference>
<evidence type="ECO:0000313" key="8">
    <source>
        <dbReference type="Proteomes" id="UP000651482"/>
    </source>
</evidence>
<evidence type="ECO:0000256" key="4">
    <source>
        <dbReference type="ARBA" id="ARBA00022989"/>
    </source>
</evidence>
<evidence type="ECO:0000256" key="2">
    <source>
        <dbReference type="ARBA" id="ARBA00022448"/>
    </source>
</evidence>
<dbReference type="PRINTS" id="PR00176">
    <property type="entry name" value="NANEUSMPORT"/>
</dbReference>
<name>A0A926HSL6_9FIRM</name>
<dbReference type="PROSITE" id="PS50267">
    <property type="entry name" value="NA_NEUROTRAN_SYMP_3"/>
    <property type="match status" value="1"/>
</dbReference>
<evidence type="ECO:0000256" key="1">
    <source>
        <dbReference type="ARBA" id="ARBA00004141"/>
    </source>
</evidence>
<reference evidence="7" key="1">
    <citation type="submission" date="2020-08" db="EMBL/GenBank/DDBJ databases">
        <title>Genome public.</title>
        <authorList>
            <person name="Liu C."/>
            <person name="Sun Q."/>
        </authorList>
    </citation>
    <scope>NUCLEOTIDE SEQUENCE</scope>
    <source>
        <strain evidence="7">NSJ-40</strain>
    </source>
</reference>
<accession>A0A926HSL6</accession>
<dbReference type="NCBIfam" id="NF037979">
    <property type="entry name" value="Na_transp"/>
    <property type="match status" value="1"/>
</dbReference>
<feature type="transmembrane region" description="Helical" evidence="6">
    <location>
        <begin position="145"/>
        <end position="165"/>
    </location>
</feature>
<keyword evidence="8" id="KW-1185">Reference proteome</keyword>
<keyword evidence="5 6" id="KW-0472">Membrane</keyword>
<proteinExistence type="predicted"/>
<dbReference type="EMBL" id="JACRSN010000010">
    <property type="protein sequence ID" value="MBC8533960.1"/>
    <property type="molecule type" value="Genomic_DNA"/>
</dbReference>
<feature type="transmembrane region" description="Helical" evidence="6">
    <location>
        <begin position="40"/>
        <end position="64"/>
    </location>
</feature>
<dbReference type="AlphaFoldDB" id="A0A926HSL6"/>
<dbReference type="PANTHER" id="PTHR42948">
    <property type="entry name" value="TRANSPORTER"/>
    <property type="match status" value="1"/>
</dbReference>
<feature type="transmembrane region" description="Helical" evidence="6">
    <location>
        <begin position="314"/>
        <end position="334"/>
    </location>
</feature>
<comment type="subcellular location">
    <subcellularLocation>
        <location evidence="1">Membrane</location>
        <topology evidence="1">Multi-pass membrane protein</topology>
    </subcellularLocation>
</comment>
<gene>
    <name evidence="7" type="ORF">IAG03_08080</name>
</gene>
<evidence type="ECO:0000313" key="7">
    <source>
        <dbReference type="EMBL" id="MBC8533960.1"/>
    </source>
</evidence>
<dbReference type="Pfam" id="PF00209">
    <property type="entry name" value="SNF"/>
    <property type="match status" value="2"/>
</dbReference>
<organism evidence="7 8">
    <name type="scientific">Yeguia hominis</name>
    <dbReference type="NCBI Taxonomy" id="2763662"/>
    <lineage>
        <taxon>Bacteria</taxon>
        <taxon>Bacillati</taxon>
        <taxon>Bacillota</taxon>
        <taxon>Clostridia</taxon>
        <taxon>Eubacteriales</taxon>
        <taxon>Yeguiaceae</taxon>
        <taxon>Yeguia</taxon>
    </lineage>
</organism>
<dbReference type="CDD" id="cd10336">
    <property type="entry name" value="SLC6sbd_Tyt1-Like"/>
    <property type="match status" value="1"/>
</dbReference>
<feature type="transmembrane region" description="Helical" evidence="6">
    <location>
        <begin position="436"/>
        <end position="456"/>
    </location>
</feature>
<comment type="caution">
    <text evidence="7">The sequence shown here is derived from an EMBL/GenBank/DDBJ whole genome shotgun (WGS) entry which is preliminary data.</text>
</comment>
<keyword evidence="3 6" id="KW-0812">Transmembrane</keyword>
<feature type="transmembrane region" description="Helical" evidence="6">
    <location>
        <begin position="354"/>
        <end position="374"/>
    </location>
</feature>
<dbReference type="Proteomes" id="UP000651482">
    <property type="component" value="Unassembled WGS sequence"/>
</dbReference>
<feature type="transmembrane region" description="Helical" evidence="6">
    <location>
        <begin position="177"/>
        <end position="197"/>
    </location>
</feature>
<dbReference type="SUPFAM" id="SSF161070">
    <property type="entry name" value="SNF-like"/>
    <property type="match status" value="1"/>
</dbReference>
<dbReference type="InterPro" id="IPR037272">
    <property type="entry name" value="SNS_sf"/>
</dbReference>
<dbReference type="RefSeq" id="WP_249319613.1">
    <property type="nucleotide sequence ID" value="NZ_JACRSN010000010.1"/>
</dbReference>
<evidence type="ECO:0000256" key="5">
    <source>
        <dbReference type="ARBA" id="ARBA00023136"/>
    </source>
</evidence>
<feature type="transmembrane region" description="Helical" evidence="6">
    <location>
        <begin position="91"/>
        <end position="116"/>
    </location>
</feature>
<keyword evidence="2" id="KW-0813">Transport</keyword>
<feature type="transmembrane region" description="Helical" evidence="6">
    <location>
        <begin position="395"/>
        <end position="416"/>
    </location>
</feature>
<feature type="transmembrane region" description="Helical" evidence="6">
    <location>
        <begin position="7"/>
        <end position="28"/>
    </location>
</feature>
<dbReference type="GO" id="GO:0016020">
    <property type="term" value="C:membrane"/>
    <property type="evidence" value="ECO:0007669"/>
    <property type="project" value="UniProtKB-SubCell"/>
</dbReference>
<dbReference type="PANTHER" id="PTHR42948:SF1">
    <property type="entry name" value="TRANSPORTER"/>
    <property type="match status" value="1"/>
</dbReference>
<feature type="transmembrane region" description="Helical" evidence="6">
    <location>
        <begin position="289"/>
        <end position="307"/>
    </location>
</feature>
<feature type="transmembrane region" description="Helical" evidence="6">
    <location>
        <begin position="217"/>
        <end position="245"/>
    </location>
</feature>
<sequence>MKEREKFGSRLGFILISAGCAIGLGNVYRFPITTGSYGGAAFVLIYIAFLILLGIPIMTAELAVGRGSQRSIASSFDVLEKKGQKWHWMKGLGFAGNYLLMMFYTTISGWMLIYFFKYLTGEMESVSGAEALGGVFGDMVSNTGLMIGSTFAVILICFAVCSFGLQKGVERITKGMMLALFILMIGLAVYSCTLPKAAEGLRFYLVPSVEHIREAGLWTVISSAMGQAFFTLSIGIGSIAIFGSYIGKDRRLLGESLTIVSLDTLVALCSGLIIFPACFTYNDGVTADAGTVGAGFLFTTLSSIFNAMPGGRIVGTLFFLFMIFAAFSTVIAVFENIMSFWLELTHLNRRTIAIINILLMLVLSLPCIFSLNIWSDITVFGKSFMDLEDYIVSNLLLPIGSLIYVLFCTTRYGWGWKNYYEEVNSGEKGIKVPRWIRPYMTFILPLIILIVLVMSLT</sequence>
<protein>
    <submittedName>
        <fullName evidence="7">Sodium-dependent transporter</fullName>
    </submittedName>
</protein>
<evidence type="ECO:0000256" key="3">
    <source>
        <dbReference type="ARBA" id="ARBA00022692"/>
    </source>
</evidence>
<feature type="transmembrane region" description="Helical" evidence="6">
    <location>
        <begin position="257"/>
        <end position="277"/>
    </location>
</feature>
<dbReference type="InterPro" id="IPR047218">
    <property type="entry name" value="YocR/YhdH-like"/>
</dbReference>
<evidence type="ECO:0000256" key="6">
    <source>
        <dbReference type="SAM" id="Phobius"/>
    </source>
</evidence>
<keyword evidence="4 6" id="KW-1133">Transmembrane helix</keyword>